<protein>
    <submittedName>
        <fullName evidence="3">Uncharacterized protein</fullName>
    </submittedName>
</protein>
<feature type="region of interest" description="Disordered" evidence="1">
    <location>
        <begin position="180"/>
        <end position="263"/>
    </location>
</feature>
<evidence type="ECO:0000256" key="1">
    <source>
        <dbReference type="SAM" id="MobiDB-lite"/>
    </source>
</evidence>
<feature type="compositionally biased region" description="Low complexity" evidence="1">
    <location>
        <begin position="180"/>
        <end position="192"/>
    </location>
</feature>
<reference evidence="3 4" key="2">
    <citation type="journal article" date="2023" name="Commun. Biol.">
        <title>Reorganization of the ancestral sex-determining regions during the evolution of trioecy in Pleodorina starrii.</title>
        <authorList>
            <person name="Takahashi K."/>
            <person name="Suzuki S."/>
            <person name="Kawai-Toyooka H."/>
            <person name="Yamamoto K."/>
            <person name="Hamaji T."/>
            <person name="Ootsuki R."/>
            <person name="Yamaguchi H."/>
            <person name="Kawachi M."/>
            <person name="Higashiyama T."/>
            <person name="Nozaki H."/>
        </authorList>
    </citation>
    <scope>NUCLEOTIDE SEQUENCE [LARGE SCALE GENOMIC DNA]</scope>
    <source>
        <strain evidence="3 4">NIES-4479</strain>
    </source>
</reference>
<accession>A0A9W6BLW5</accession>
<organism evidence="3 4">
    <name type="scientific">Pleodorina starrii</name>
    <dbReference type="NCBI Taxonomy" id="330485"/>
    <lineage>
        <taxon>Eukaryota</taxon>
        <taxon>Viridiplantae</taxon>
        <taxon>Chlorophyta</taxon>
        <taxon>core chlorophytes</taxon>
        <taxon>Chlorophyceae</taxon>
        <taxon>CS clade</taxon>
        <taxon>Chlamydomonadales</taxon>
        <taxon>Volvocaceae</taxon>
        <taxon>Pleodorina</taxon>
    </lineage>
</organism>
<dbReference type="Proteomes" id="UP001165080">
    <property type="component" value="Unassembled WGS sequence"/>
</dbReference>
<gene>
    <name evidence="3" type="primary">PLESTB001403</name>
    <name evidence="2" type="synonym">PLESTB001402</name>
    <name evidence="2" type="ORF">PLESTB_000873200</name>
    <name evidence="3" type="ORF">PLESTB_000873300</name>
</gene>
<comment type="caution">
    <text evidence="3">The sequence shown here is derived from an EMBL/GenBank/DDBJ whole genome shotgun (WGS) entry which is preliminary data.</text>
</comment>
<dbReference type="EMBL" id="BRXU01000010">
    <property type="protein sequence ID" value="GLC54498.1"/>
    <property type="molecule type" value="Genomic_DNA"/>
</dbReference>
<name>A0A9W6BLW5_9CHLO</name>
<feature type="region of interest" description="Disordered" evidence="1">
    <location>
        <begin position="322"/>
        <end position="357"/>
    </location>
</feature>
<evidence type="ECO:0000313" key="4">
    <source>
        <dbReference type="Proteomes" id="UP001165080"/>
    </source>
</evidence>
<keyword evidence="4" id="KW-1185">Reference proteome</keyword>
<proteinExistence type="predicted"/>
<dbReference type="AlphaFoldDB" id="A0A9W6BLW5"/>
<dbReference type="EMBL" id="BRXU01000010">
    <property type="protein sequence ID" value="GLC54499.1"/>
    <property type="molecule type" value="Genomic_DNA"/>
</dbReference>
<feature type="compositionally biased region" description="Low complexity" evidence="1">
    <location>
        <begin position="122"/>
        <end position="168"/>
    </location>
</feature>
<feature type="compositionally biased region" description="Low complexity" evidence="1">
    <location>
        <begin position="222"/>
        <end position="261"/>
    </location>
</feature>
<evidence type="ECO:0000313" key="3">
    <source>
        <dbReference type="EMBL" id="GLC54499.1"/>
    </source>
</evidence>
<evidence type="ECO:0000313" key="2">
    <source>
        <dbReference type="EMBL" id="GLC54498.1"/>
    </source>
</evidence>
<feature type="region of interest" description="Disordered" evidence="1">
    <location>
        <begin position="1"/>
        <end position="20"/>
    </location>
</feature>
<feature type="region of interest" description="Disordered" evidence="1">
    <location>
        <begin position="27"/>
        <end position="168"/>
    </location>
</feature>
<sequence>MPSMVSHVATAEETAADCSKAQAVMMPTPMAPAKKGIPKAPTSSASSSAPPASSRLQRVARITTRLPAAPAGGDVGRNCDDTAALQQPSTAIPCPPPSSSTAGPQQPVEEQPCGCSGGKGPAATTSDACASSDLLRSASSSSCGDCPSSSLSASSSCSLSSSSSSSSSAVATDSAACSVSSASDSPAASSSAKRPTSLPSNQAEQEASTDSEDTEPPCCCPTTSTSTTPATATATATTTAIATATATTSSTTSTSTTTSPSRVRRFFVASPNDPTPPSKFALSPAEARQMVDKLTEMYGNYNIRLIDSLLAAPPREICASVTAPASPRLSPTAESGEEEVSPAAPSEGTAQPSKAPKRKLSKFLRGLFGGCVGRNVEAL</sequence>
<reference evidence="3" key="1">
    <citation type="submission" date="2022-08" db="EMBL/GenBank/DDBJ databases">
        <authorList>
            <person name="Takahashi K."/>
            <person name="Suzuki S."/>
            <person name="Kawachi M."/>
            <person name="Higashiyama T."/>
            <person name="Nozaki H."/>
        </authorList>
    </citation>
    <scope>NUCLEOTIDE SEQUENCE</scope>
    <source>
        <strain evidence="3">NIES-4479</strain>
    </source>
</reference>
<feature type="compositionally biased region" description="Low complexity" evidence="1">
    <location>
        <begin position="38"/>
        <end position="54"/>
    </location>
</feature>
<feature type="compositionally biased region" description="Polar residues" evidence="1">
    <location>
        <begin position="193"/>
        <end position="206"/>
    </location>
</feature>